<evidence type="ECO:0000313" key="2">
    <source>
        <dbReference type="Proteomes" id="UP001056120"/>
    </source>
</evidence>
<reference evidence="1 2" key="2">
    <citation type="journal article" date="2022" name="Mol. Ecol. Resour.">
        <title>The genomes of chicory, endive, great burdock and yacon provide insights into Asteraceae paleo-polyploidization history and plant inulin production.</title>
        <authorList>
            <person name="Fan W."/>
            <person name="Wang S."/>
            <person name="Wang H."/>
            <person name="Wang A."/>
            <person name="Jiang F."/>
            <person name="Liu H."/>
            <person name="Zhao H."/>
            <person name="Xu D."/>
            <person name="Zhang Y."/>
        </authorList>
    </citation>
    <scope>NUCLEOTIDE SEQUENCE [LARGE SCALE GENOMIC DNA]</scope>
    <source>
        <strain evidence="2">cv. Yunnan</strain>
        <tissue evidence="1">Leaves</tissue>
    </source>
</reference>
<protein>
    <submittedName>
        <fullName evidence="1">Uncharacterized protein</fullName>
    </submittedName>
</protein>
<reference evidence="2" key="1">
    <citation type="journal article" date="2022" name="Mol. Ecol. Resour.">
        <title>The genomes of chicory, endive, great burdock and yacon provide insights into Asteraceae palaeo-polyploidization history and plant inulin production.</title>
        <authorList>
            <person name="Fan W."/>
            <person name="Wang S."/>
            <person name="Wang H."/>
            <person name="Wang A."/>
            <person name="Jiang F."/>
            <person name="Liu H."/>
            <person name="Zhao H."/>
            <person name="Xu D."/>
            <person name="Zhang Y."/>
        </authorList>
    </citation>
    <scope>NUCLEOTIDE SEQUENCE [LARGE SCALE GENOMIC DNA]</scope>
    <source>
        <strain evidence="2">cv. Yunnan</strain>
    </source>
</reference>
<accession>A0ACB8YAV0</accession>
<proteinExistence type="predicted"/>
<evidence type="ECO:0000313" key="1">
    <source>
        <dbReference type="EMBL" id="KAI3682516.1"/>
    </source>
</evidence>
<organism evidence="1 2">
    <name type="scientific">Smallanthus sonchifolius</name>
    <dbReference type="NCBI Taxonomy" id="185202"/>
    <lineage>
        <taxon>Eukaryota</taxon>
        <taxon>Viridiplantae</taxon>
        <taxon>Streptophyta</taxon>
        <taxon>Embryophyta</taxon>
        <taxon>Tracheophyta</taxon>
        <taxon>Spermatophyta</taxon>
        <taxon>Magnoliopsida</taxon>
        <taxon>eudicotyledons</taxon>
        <taxon>Gunneridae</taxon>
        <taxon>Pentapetalae</taxon>
        <taxon>asterids</taxon>
        <taxon>campanulids</taxon>
        <taxon>Asterales</taxon>
        <taxon>Asteraceae</taxon>
        <taxon>Asteroideae</taxon>
        <taxon>Heliantheae alliance</taxon>
        <taxon>Millerieae</taxon>
        <taxon>Smallanthus</taxon>
    </lineage>
</organism>
<gene>
    <name evidence="1" type="ORF">L1987_82553</name>
</gene>
<comment type="caution">
    <text evidence="1">The sequence shown here is derived from an EMBL/GenBank/DDBJ whole genome shotgun (WGS) entry which is preliminary data.</text>
</comment>
<keyword evidence="2" id="KW-1185">Reference proteome</keyword>
<name>A0ACB8YAV0_9ASTR</name>
<dbReference type="Proteomes" id="UP001056120">
    <property type="component" value="Linkage Group LG28"/>
</dbReference>
<sequence length="311" mass="34561">MVGGGKPWQEIRRRKAEEASGSSKATRRKEDPRQTTFFVANLPNGTKAMELETCFMDFGKMWKTNGEMERSLASINLINARLMVNLAKFDRDGMPSSRVKANPPQQTYARPPHQYQEPNGSIRGKGNYTYRDALIRNQYSSLEVSVPEDADYDVVQCFVKVYSVAKQVFSDEEHKGSPATSEGERSDMGNDVQSFVHGVGNSHGMGNANKSDSLVAQDNPSSPSVAEVAQRINALAGPGSRKRPRLEHPMRDPFDIDRFIGGVPIPPIPTPNPLRSNNTGSLSWPKFAYEQCASGRKWGIYPRFMRAWGCG</sequence>
<dbReference type="EMBL" id="CM042045">
    <property type="protein sequence ID" value="KAI3682516.1"/>
    <property type="molecule type" value="Genomic_DNA"/>
</dbReference>